<keyword evidence="1" id="KW-1133">Transmembrane helix</keyword>
<sequence>MNVRFGKDIFPYRMLSDSNVILALLTAVCSFMWFKNIKLPQSKYINMVGGSTFGVLLIHANSDTMRRWLWQDLLDNVGHYSDEYFWMRPIVAVFCIFIVCIVIDRLRIVFIEHPLFTYMKNKVLDVL</sequence>
<evidence type="ECO:0000313" key="2">
    <source>
        <dbReference type="EMBL" id="MCZ8373503.1"/>
    </source>
</evidence>
<feature type="transmembrane region" description="Helical" evidence="1">
    <location>
        <begin position="44"/>
        <end position="62"/>
    </location>
</feature>
<feature type="transmembrane region" description="Helical" evidence="1">
    <location>
        <begin position="20"/>
        <end position="37"/>
    </location>
</feature>
<evidence type="ECO:0000256" key="1">
    <source>
        <dbReference type="SAM" id="Phobius"/>
    </source>
</evidence>
<dbReference type="EMBL" id="JAPZVM010000013">
    <property type="protein sequence ID" value="MCZ8373503.1"/>
    <property type="molecule type" value="Genomic_DNA"/>
</dbReference>
<comment type="caution">
    <text evidence="2">The sequence shown here is derived from an EMBL/GenBank/DDBJ whole genome shotgun (WGS) entry which is preliminary data.</text>
</comment>
<feature type="transmembrane region" description="Helical" evidence="1">
    <location>
        <begin position="84"/>
        <end position="103"/>
    </location>
</feature>
<keyword evidence="1" id="KW-0812">Transmembrane</keyword>
<dbReference type="Proteomes" id="UP001141933">
    <property type="component" value="Unassembled WGS sequence"/>
</dbReference>
<keyword evidence="3" id="KW-1185">Reference proteome</keyword>
<evidence type="ECO:0000313" key="3">
    <source>
        <dbReference type="Proteomes" id="UP001141933"/>
    </source>
</evidence>
<protein>
    <submittedName>
        <fullName evidence="2">Uncharacterized protein</fullName>
    </submittedName>
</protein>
<name>A0ABT4PKB4_9BACT</name>
<proteinExistence type="predicted"/>
<accession>A0ABT4PKB4</accession>
<organism evidence="2 3">
    <name type="scientific">Phocaeicola acetigenes</name>
    <dbReference type="NCBI Taxonomy" id="3016083"/>
    <lineage>
        <taxon>Bacteria</taxon>
        <taxon>Pseudomonadati</taxon>
        <taxon>Bacteroidota</taxon>
        <taxon>Bacteroidia</taxon>
        <taxon>Bacteroidales</taxon>
        <taxon>Bacteroidaceae</taxon>
        <taxon>Phocaeicola</taxon>
    </lineage>
</organism>
<reference evidence="2" key="1">
    <citation type="submission" date="2022-12" db="EMBL/GenBank/DDBJ databases">
        <title>Phocaeicola acetigenes sp. nov., isolated feces from a healthy human.</title>
        <authorList>
            <person name="Do H."/>
            <person name="Ha Y.B."/>
            <person name="Kim J.-S."/>
            <person name="Suh M.K."/>
            <person name="Kim H.S."/>
            <person name="Lee J.-S."/>
        </authorList>
    </citation>
    <scope>NUCLEOTIDE SEQUENCE</scope>
    <source>
        <strain evidence="2">KGMB11183</strain>
    </source>
</reference>
<keyword evidence="1" id="KW-0472">Membrane</keyword>
<gene>
    <name evidence="2" type="ORF">O6P32_12430</name>
</gene>